<dbReference type="GO" id="GO:0016301">
    <property type="term" value="F:kinase activity"/>
    <property type="evidence" value="ECO:0007669"/>
    <property type="project" value="UniProtKB-KW"/>
</dbReference>
<proteinExistence type="inferred from homology"/>
<evidence type="ECO:0000313" key="8">
    <source>
        <dbReference type="Proteomes" id="UP001165667"/>
    </source>
</evidence>
<evidence type="ECO:0000256" key="1">
    <source>
        <dbReference type="ARBA" id="ARBA00010688"/>
    </source>
</evidence>
<dbReference type="PANTHER" id="PTHR43085">
    <property type="entry name" value="HEXOKINASE FAMILY MEMBER"/>
    <property type="match status" value="1"/>
</dbReference>
<reference evidence="7" key="1">
    <citation type="submission" date="2022-05" db="EMBL/GenBank/DDBJ databases">
        <authorList>
            <person name="Pankratov T."/>
        </authorList>
    </citation>
    <scope>NUCLEOTIDE SEQUENCE</scope>
    <source>
        <strain evidence="7">BP6-180914</strain>
    </source>
</reference>
<evidence type="ECO:0000313" key="7">
    <source>
        <dbReference type="EMBL" id="MCW6508673.1"/>
    </source>
</evidence>
<evidence type="ECO:0000256" key="2">
    <source>
        <dbReference type="ARBA" id="ARBA00022679"/>
    </source>
</evidence>
<evidence type="ECO:0000256" key="5">
    <source>
        <dbReference type="ARBA" id="ARBA00022840"/>
    </source>
</evidence>
<name>A0AA42CIK6_9HYPH</name>
<dbReference type="Proteomes" id="UP001165667">
    <property type="component" value="Unassembled WGS sequence"/>
</dbReference>
<dbReference type="CDD" id="cd01166">
    <property type="entry name" value="KdgK"/>
    <property type="match status" value="1"/>
</dbReference>
<dbReference type="SUPFAM" id="SSF53613">
    <property type="entry name" value="Ribokinase-like"/>
    <property type="match status" value="1"/>
</dbReference>
<evidence type="ECO:0000259" key="6">
    <source>
        <dbReference type="Pfam" id="PF00294"/>
    </source>
</evidence>
<comment type="similarity">
    <text evidence="1">Belongs to the carbohydrate kinase PfkB family.</text>
</comment>
<protein>
    <submittedName>
        <fullName evidence="7">Sugar kinase</fullName>
    </submittedName>
</protein>
<dbReference type="InterPro" id="IPR029056">
    <property type="entry name" value="Ribokinase-like"/>
</dbReference>
<feature type="domain" description="Carbohydrate kinase PfkB" evidence="6">
    <location>
        <begin position="7"/>
        <end position="283"/>
    </location>
</feature>
<comment type="caution">
    <text evidence="7">The sequence shown here is derived from an EMBL/GenBank/DDBJ whole genome shotgun (WGS) entry which is preliminary data.</text>
</comment>
<gene>
    <name evidence="7" type="ORF">M8523_11655</name>
</gene>
<keyword evidence="3" id="KW-0547">Nucleotide-binding</keyword>
<keyword evidence="8" id="KW-1185">Reference proteome</keyword>
<dbReference type="InterPro" id="IPR002139">
    <property type="entry name" value="Ribo/fructo_kinase"/>
</dbReference>
<evidence type="ECO:0000256" key="3">
    <source>
        <dbReference type="ARBA" id="ARBA00022741"/>
    </source>
</evidence>
<dbReference type="AlphaFoldDB" id="A0AA42CIK6"/>
<dbReference type="InterPro" id="IPR011611">
    <property type="entry name" value="PfkB_dom"/>
</dbReference>
<keyword evidence="4 7" id="KW-0418">Kinase</keyword>
<keyword evidence="2" id="KW-0808">Transferase</keyword>
<keyword evidence="5" id="KW-0067">ATP-binding</keyword>
<dbReference type="InterPro" id="IPR050306">
    <property type="entry name" value="PfkB_Carbo_kinase"/>
</dbReference>
<dbReference type="Gene3D" id="3.40.1190.20">
    <property type="match status" value="1"/>
</dbReference>
<evidence type="ECO:0000256" key="4">
    <source>
        <dbReference type="ARBA" id="ARBA00022777"/>
    </source>
</evidence>
<organism evidence="7 8">
    <name type="scientific">Lichenifustis flavocetrariae</name>
    <dbReference type="NCBI Taxonomy" id="2949735"/>
    <lineage>
        <taxon>Bacteria</taxon>
        <taxon>Pseudomonadati</taxon>
        <taxon>Pseudomonadota</taxon>
        <taxon>Alphaproteobacteria</taxon>
        <taxon>Hyphomicrobiales</taxon>
        <taxon>Lichenihabitantaceae</taxon>
        <taxon>Lichenifustis</taxon>
    </lineage>
</organism>
<dbReference type="Pfam" id="PF00294">
    <property type="entry name" value="PfkB"/>
    <property type="match status" value="1"/>
</dbReference>
<dbReference type="GO" id="GO:0005524">
    <property type="term" value="F:ATP binding"/>
    <property type="evidence" value="ECO:0007669"/>
    <property type="project" value="UniProtKB-KW"/>
</dbReference>
<dbReference type="PANTHER" id="PTHR43085:SF1">
    <property type="entry name" value="PSEUDOURIDINE KINASE-RELATED"/>
    <property type="match status" value="1"/>
</dbReference>
<dbReference type="EMBL" id="JAMOIM010000006">
    <property type="protein sequence ID" value="MCW6508673.1"/>
    <property type="molecule type" value="Genomic_DNA"/>
</dbReference>
<accession>A0AA42CIK6</accession>
<sequence>MEFAEASGQEGSVMRLGYGGDVSNVAIAAARQGLSAGMIGAVGDDAFGGKLQALWDREGVDRRHVLRPGGSRTGLYFITYEAAGHVFSYARDGSAASRYTPADLPTADIAAARLFHASAISQGIGLGPCDATFEAIHLAREKGVSISYDTNLRLKLWPLDRARAIIHATAALADILRPGLDDARLLTGRQTPDAIADFYLGLGPRIVVLTLGSEGCLVATPARREVIPCLPVAFVDASGAGDTFTGAFLAEYARTGDEFASARYANVAAALKTRGIGAIEPIPRRAEVEAVLSGEPA</sequence>
<dbReference type="PRINTS" id="PR00990">
    <property type="entry name" value="RIBOKINASE"/>
</dbReference>